<comment type="caution">
    <text evidence="1">The sequence shown here is derived from an EMBL/GenBank/DDBJ whole genome shotgun (WGS) entry which is preliminary data.</text>
</comment>
<sequence length="68" mass="7581">MGFGSGFDDGHCNLPRYAAGRLIAQTNSEGQNLRYAYYSNGYLMAVADQNESSRSLTEYAYDRDGNRT</sequence>
<dbReference type="NCBIfam" id="TIGR01643">
    <property type="entry name" value="YD_repeat_2x"/>
    <property type="match status" value="1"/>
</dbReference>
<gene>
    <name evidence="1" type="ORF">PZA18_23415</name>
</gene>
<dbReference type="Gene3D" id="2.180.10.10">
    <property type="entry name" value="RHS repeat-associated core"/>
    <property type="match status" value="1"/>
</dbReference>
<reference evidence="1" key="1">
    <citation type="submission" date="2023-03" db="EMBL/GenBank/DDBJ databases">
        <title>Chitinimonas shenzhenensis gen. nov., sp. nov., a novel member of family Burkholderiaceae isolated from activated sludge collected in Shen Zhen, China.</title>
        <authorList>
            <person name="Wang X."/>
        </authorList>
    </citation>
    <scope>NUCLEOTIDE SEQUENCE</scope>
    <source>
        <strain evidence="1">DQS-5</strain>
    </source>
</reference>
<organism evidence="1 2">
    <name type="scientific">Parachitinimonas caeni</name>
    <dbReference type="NCBI Taxonomy" id="3031301"/>
    <lineage>
        <taxon>Bacteria</taxon>
        <taxon>Pseudomonadati</taxon>
        <taxon>Pseudomonadota</taxon>
        <taxon>Betaproteobacteria</taxon>
        <taxon>Neisseriales</taxon>
        <taxon>Chitinibacteraceae</taxon>
        <taxon>Parachitinimonas</taxon>
    </lineage>
</organism>
<evidence type="ECO:0008006" key="3">
    <source>
        <dbReference type="Google" id="ProtNLM"/>
    </source>
</evidence>
<accession>A0ABT7E3U7</accession>
<dbReference type="RefSeq" id="WP_284103314.1">
    <property type="nucleotide sequence ID" value="NZ_JARRAF010000084.1"/>
</dbReference>
<proteinExistence type="predicted"/>
<evidence type="ECO:0000313" key="2">
    <source>
        <dbReference type="Proteomes" id="UP001172778"/>
    </source>
</evidence>
<protein>
    <recommendedName>
        <fullName evidence="3">YD repeat-containing protein</fullName>
    </recommendedName>
</protein>
<feature type="non-terminal residue" evidence="1">
    <location>
        <position position="68"/>
    </location>
</feature>
<keyword evidence="2" id="KW-1185">Reference proteome</keyword>
<dbReference type="EMBL" id="JARRAF010000084">
    <property type="protein sequence ID" value="MDK2126992.1"/>
    <property type="molecule type" value="Genomic_DNA"/>
</dbReference>
<evidence type="ECO:0000313" key="1">
    <source>
        <dbReference type="EMBL" id="MDK2126992.1"/>
    </source>
</evidence>
<dbReference type="Proteomes" id="UP001172778">
    <property type="component" value="Unassembled WGS sequence"/>
</dbReference>
<name>A0ABT7E3U7_9NEIS</name>
<dbReference type="InterPro" id="IPR006530">
    <property type="entry name" value="YD"/>
</dbReference>